<gene>
    <name evidence="2" type="ORF">M4L21_05135</name>
</gene>
<organism evidence="2 3">
    <name type="scientific">Staphylococcus equorum</name>
    <dbReference type="NCBI Taxonomy" id="246432"/>
    <lineage>
        <taxon>Bacteria</taxon>
        <taxon>Bacillati</taxon>
        <taxon>Bacillota</taxon>
        <taxon>Bacilli</taxon>
        <taxon>Bacillales</taxon>
        <taxon>Staphylococcaceae</taxon>
        <taxon>Staphylococcus</taxon>
    </lineage>
</organism>
<dbReference type="EMBL" id="JAMBPX010000003">
    <property type="protein sequence ID" value="MDG0858707.1"/>
    <property type="molecule type" value="Genomic_DNA"/>
</dbReference>
<dbReference type="Proteomes" id="UP001152302">
    <property type="component" value="Unassembled WGS sequence"/>
</dbReference>
<dbReference type="AlphaFoldDB" id="A0A9X4L9S2"/>
<evidence type="ECO:0000313" key="3">
    <source>
        <dbReference type="Proteomes" id="UP001152302"/>
    </source>
</evidence>
<evidence type="ECO:0000259" key="1">
    <source>
        <dbReference type="Pfam" id="PF06378"/>
    </source>
</evidence>
<dbReference type="Pfam" id="PF06378">
    <property type="entry name" value="SSAP_Sak"/>
    <property type="match status" value="1"/>
</dbReference>
<reference evidence="2" key="1">
    <citation type="submission" date="2022-05" db="EMBL/GenBank/DDBJ databases">
        <title>Comparative genomics of Staphylococcus equorum isolates.</title>
        <authorList>
            <person name="Luelf R.H."/>
        </authorList>
    </citation>
    <scope>NUCLEOTIDE SEQUENCE</scope>
    <source>
        <strain evidence="2">TMW 2.2343</strain>
    </source>
</reference>
<dbReference type="InterPro" id="IPR009425">
    <property type="entry name" value="DSRM_SSAP"/>
</dbReference>
<evidence type="ECO:0000313" key="2">
    <source>
        <dbReference type="EMBL" id="MDG0858707.1"/>
    </source>
</evidence>
<dbReference type="RefSeq" id="WP_057511899.1">
    <property type="nucleotide sequence ID" value="NZ_JAMBPV010000005.1"/>
</dbReference>
<name>A0A9X4L9S2_9STAP</name>
<sequence length="205" mass="23553">MTEQTLFHQLNAINVSDHVEKKNNFNYLAWTHAHEQLKKIDPDYQIKIHEFPHSDISNEQIFVPYLTTPEGYFVQVSITVKGVTESEWLPVLDFKNKSLAKGQATTFDINKAHKRCFVKAAALHGLGLYIYNGEDMPEQPFVSASEDEIKQVNDKVKQLAPLMKISESQLKKKMNIPDKISTQDAEEALVRLDNGIKYYNKKDDK</sequence>
<protein>
    <submittedName>
        <fullName evidence="2">DUF1071 domain-containing protein</fullName>
    </submittedName>
</protein>
<accession>A0A9X4L9S2</accession>
<feature type="domain" description="SSAP RNA binding" evidence="1">
    <location>
        <begin position="6"/>
        <end position="155"/>
    </location>
</feature>
<proteinExistence type="predicted"/>
<comment type="caution">
    <text evidence="2">The sequence shown here is derived from an EMBL/GenBank/DDBJ whole genome shotgun (WGS) entry which is preliminary data.</text>
</comment>